<dbReference type="CDD" id="cd16279">
    <property type="entry name" value="metallo-hydrolase-like_MBL-fold"/>
    <property type="match status" value="1"/>
</dbReference>
<gene>
    <name evidence="2" type="ORF">GGR43_002127</name>
</gene>
<dbReference type="Proteomes" id="UP000571950">
    <property type="component" value="Unassembled WGS sequence"/>
</dbReference>
<dbReference type="Gene3D" id="3.60.15.10">
    <property type="entry name" value="Ribonuclease Z/Hydroxyacylglutathione hydrolase-like"/>
    <property type="match status" value="1"/>
</dbReference>
<dbReference type="InterPro" id="IPR036866">
    <property type="entry name" value="RibonucZ/Hydroxyglut_hydro"/>
</dbReference>
<evidence type="ECO:0000259" key="1">
    <source>
        <dbReference type="SMART" id="SM00849"/>
    </source>
</evidence>
<dbReference type="SMART" id="SM00849">
    <property type="entry name" value="Lactamase_B"/>
    <property type="match status" value="1"/>
</dbReference>
<dbReference type="EC" id="3.1.4.55" evidence="2"/>
<comment type="caution">
    <text evidence="2">The sequence shown here is derived from an EMBL/GenBank/DDBJ whole genome shotgun (WGS) entry which is preliminary data.</text>
</comment>
<dbReference type="PANTHER" id="PTHR42663">
    <property type="entry name" value="HYDROLASE C777.06C-RELATED-RELATED"/>
    <property type="match status" value="1"/>
</dbReference>
<dbReference type="RefSeq" id="WP_188071906.1">
    <property type="nucleotide sequence ID" value="NZ_BSPS01000006.1"/>
</dbReference>
<evidence type="ECO:0000313" key="2">
    <source>
        <dbReference type="EMBL" id="MBB3926410.1"/>
    </source>
</evidence>
<proteinExistence type="predicted"/>
<dbReference type="InterPro" id="IPR001279">
    <property type="entry name" value="Metallo-B-lactamas"/>
</dbReference>
<evidence type="ECO:0000313" key="3">
    <source>
        <dbReference type="Proteomes" id="UP000571950"/>
    </source>
</evidence>
<feature type="domain" description="Metallo-beta-lactamase" evidence="1">
    <location>
        <begin position="36"/>
        <end position="234"/>
    </location>
</feature>
<organism evidence="2 3">
    <name type="scientific">Sphingobium jiangsuense</name>
    <dbReference type="NCBI Taxonomy" id="870476"/>
    <lineage>
        <taxon>Bacteria</taxon>
        <taxon>Pseudomonadati</taxon>
        <taxon>Pseudomonadota</taxon>
        <taxon>Alphaproteobacteria</taxon>
        <taxon>Sphingomonadales</taxon>
        <taxon>Sphingomonadaceae</taxon>
        <taxon>Sphingobium</taxon>
    </lineage>
</organism>
<dbReference type="Pfam" id="PF12706">
    <property type="entry name" value="Lactamase_B_2"/>
    <property type="match status" value="1"/>
</dbReference>
<protein>
    <submittedName>
        <fullName evidence="2">Phosphoribosyl 1,2-cyclic phosphate phosphodiesterase</fullName>
        <ecNumber evidence="2">3.1.4.55</ecNumber>
    </submittedName>
</protein>
<dbReference type="AlphaFoldDB" id="A0A7W6BM79"/>
<name>A0A7W6BM79_9SPHN</name>
<dbReference type="SUPFAM" id="SSF56281">
    <property type="entry name" value="Metallo-hydrolase/oxidoreductase"/>
    <property type="match status" value="1"/>
</dbReference>
<keyword evidence="2" id="KW-0378">Hydrolase</keyword>
<accession>A0A7W6BM79</accession>
<dbReference type="GO" id="GO:0103043">
    <property type="term" value="F:phosphoribosyl 1,2-cyclic phosphate phosphodiesterase activity"/>
    <property type="evidence" value="ECO:0007669"/>
    <property type="project" value="UniProtKB-EC"/>
</dbReference>
<dbReference type="PANTHER" id="PTHR42663:SF6">
    <property type="entry name" value="HYDROLASE C777.06C-RELATED"/>
    <property type="match status" value="1"/>
</dbReference>
<dbReference type="EMBL" id="JACIDT010000006">
    <property type="protein sequence ID" value="MBB3926410.1"/>
    <property type="molecule type" value="Genomic_DNA"/>
</dbReference>
<reference evidence="2 3" key="1">
    <citation type="submission" date="2020-08" db="EMBL/GenBank/DDBJ databases">
        <title>Genomic Encyclopedia of Type Strains, Phase IV (KMG-IV): sequencing the most valuable type-strain genomes for metagenomic binning, comparative biology and taxonomic classification.</title>
        <authorList>
            <person name="Goeker M."/>
        </authorList>
    </citation>
    <scope>NUCLEOTIDE SEQUENCE [LARGE SCALE GENOMIC DNA]</scope>
    <source>
        <strain evidence="2 3">DSM 26189</strain>
    </source>
</reference>
<keyword evidence="3" id="KW-1185">Reference proteome</keyword>
<sequence>MALRVTILGCGTSSGVPRIGPDWGACDPANPKNRRTRVSVLVESDTTALLVDTSPDLREQLIATGKIGVDAVLWTHDHADHTHGIDDMRQVFHHRRRVLKRRDPIDGYARPQTLRLLQRRFSYAFEGGEGYMPIFAGHELTGEPVRIGDIDIAYVDMPHGSIWSTGFRFTHDGKSIGYATDFHAVTDEMIALFSGLDLWIADALRETPHPTHSHLAQTLEAIEKTSPKRAYLTHMDQSMDYDHLCSILPPQVRPAYDGLQEQV</sequence>